<protein>
    <submittedName>
        <fullName evidence="2">Uncharacterized protein</fullName>
    </submittedName>
</protein>
<comment type="caution">
    <text evidence="2">The sequence shown here is derived from an EMBL/GenBank/DDBJ whole genome shotgun (WGS) entry which is preliminary data.</text>
</comment>
<feature type="region of interest" description="Disordered" evidence="1">
    <location>
        <begin position="46"/>
        <end position="74"/>
    </location>
</feature>
<sequence length="773" mass="86664">MEDLSPLVHDLQRLLNQHGSLFAPHSIGDSLLLAISYFSDSENLPSPSPEAVASITSSDPTPSSRLPNPPSIRHGVRLNTRTTLETLYTYDLTAQVEYPATSSSWFNPARTFAYSRGEPSGSTGRKTVVFDILVDSNGNKVACKESHTTCTCGGSPHEPTLYSGEELEIRHYPKPLCDGRLLLQYDSVGSAFVRCEHYNRKANIDHLVDYEAGRGLYDTQYLEALFSGDENMIADFEEDGLSVSDTGTLAVCSTVANFSIKVNCSNEHRDENGRVALLELQQLKCKSKFRIFEPVEEQRAECPYILVICHGAHTHPIPLPTKTPPRIREEIFDLLSSLDHDLPDLTPRRLLRHPTTHAFLRKRIPDVSNPTLLDLHPSLGNRDHIRAYILQAQENIFPEGTGWEGLVRMKQEQDENLPEQEAYIRYMEEFSATDLTHDPDDEDEDIESISPDSDLPFRIAVCMTKEGSLRLLKAQYIQSDIAFRRIVGFKEFELGALERGSRTTIMFCRIFLNRQTATAHELIFKKIHEIVLADTGEALRWRHLHSPTIHAEYDHLFRIARLCTAHIFRNIRKANVPELVRNLMRSLVCIKHPEWDSAVLRIQVEGGIPGANWVADKIRSKFAFPAMCWAKSFIPKTIWQVGDNTSNLFESVHADANREGVSCTLVGGVKKGHLDTLRMKSLTNLEGTGVRTSYARGHISESTMRSLRRKCRGSLNGTTGSQMQLTKAHNALVRANDKFEKALAASMEVVGSGSGKVGLLLPSRAARDTRDNV</sequence>
<evidence type="ECO:0000313" key="2">
    <source>
        <dbReference type="EMBL" id="KAK6969673.1"/>
    </source>
</evidence>
<keyword evidence="3" id="KW-1185">Reference proteome</keyword>
<dbReference type="EMBL" id="JAWWNJ010000217">
    <property type="protein sequence ID" value="KAK6969673.1"/>
    <property type="molecule type" value="Genomic_DNA"/>
</dbReference>
<gene>
    <name evidence="2" type="ORF">R3P38DRAFT_3413297</name>
</gene>
<evidence type="ECO:0000256" key="1">
    <source>
        <dbReference type="SAM" id="MobiDB-lite"/>
    </source>
</evidence>
<proteinExistence type="predicted"/>
<reference evidence="2 3" key="1">
    <citation type="journal article" date="2024" name="J Genomics">
        <title>Draft genome sequencing and assembly of Favolaschia claudopus CIRM-BRFM 2984 isolated from oak limbs.</title>
        <authorList>
            <person name="Navarro D."/>
            <person name="Drula E."/>
            <person name="Chaduli D."/>
            <person name="Cazenave R."/>
            <person name="Ahrendt S."/>
            <person name="Wang J."/>
            <person name="Lipzen A."/>
            <person name="Daum C."/>
            <person name="Barry K."/>
            <person name="Grigoriev I.V."/>
            <person name="Favel A."/>
            <person name="Rosso M.N."/>
            <person name="Martin F."/>
        </authorList>
    </citation>
    <scope>NUCLEOTIDE SEQUENCE [LARGE SCALE GENOMIC DNA]</scope>
    <source>
        <strain evidence="2 3">CIRM-BRFM 2984</strain>
    </source>
</reference>
<organism evidence="2 3">
    <name type="scientific">Favolaschia claudopus</name>
    <dbReference type="NCBI Taxonomy" id="2862362"/>
    <lineage>
        <taxon>Eukaryota</taxon>
        <taxon>Fungi</taxon>
        <taxon>Dikarya</taxon>
        <taxon>Basidiomycota</taxon>
        <taxon>Agaricomycotina</taxon>
        <taxon>Agaricomycetes</taxon>
        <taxon>Agaricomycetidae</taxon>
        <taxon>Agaricales</taxon>
        <taxon>Marasmiineae</taxon>
        <taxon>Mycenaceae</taxon>
        <taxon>Favolaschia</taxon>
    </lineage>
</organism>
<dbReference type="Proteomes" id="UP001362999">
    <property type="component" value="Unassembled WGS sequence"/>
</dbReference>
<dbReference type="AlphaFoldDB" id="A0AAV9Z5I1"/>
<feature type="compositionally biased region" description="Polar residues" evidence="1">
    <location>
        <begin position="54"/>
        <end position="66"/>
    </location>
</feature>
<evidence type="ECO:0000313" key="3">
    <source>
        <dbReference type="Proteomes" id="UP001362999"/>
    </source>
</evidence>
<name>A0AAV9Z5I1_9AGAR</name>
<accession>A0AAV9Z5I1</accession>